<dbReference type="SMART" id="SM00360">
    <property type="entry name" value="RRM"/>
    <property type="match status" value="1"/>
</dbReference>
<dbReference type="SUPFAM" id="SSF54928">
    <property type="entry name" value="RNA-binding domain, RBD"/>
    <property type="match status" value="1"/>
</dbReference>
<evidence type="ECO:0000313" key="4">
    <source>
        <dbReference type="Proteomes" id="UP000009022"/>
    </source>
</evidence>
<reference evidence="3 4" key="1">
    <citation type="journal article" date="2008" name="Nature">
        <title>The Trichoplax genome and the nature of placozoans.</title>
        <authorList>
            <person name="Srivastava M."/>
            <person name="Begovic E."/>
            <person name="Chapman J."/>
            <person name="Putnam N.H."/>
            <person name="Hellsten U."/>
            <person name="Kawashima T."/>
            <person name="Kuo A."/>
            <person name="Mitros T."/>
            <person name="Salamov A."/>
            <person name="Carpenter M.L."/>
            <person name="Signorovitch A.Y."/>
            <person name="Moreno M.A."/>
            <person name="Kamm K."/>
            <person name="Grimwood J."/>
            <person name="Schmutz J."/>
            <person name="Shapiro H."/>
            <person name="Grigoriev I.V."/>
            <person name="Buss L.W."/>
            <person name="Schierwater B."/>
            <person name="Dellaporta S.L."/>
            <person name="Rokhsar D.S."/>
        </authorList>
    </citation>
    <scope>NUCLEOTIDE SEQUENCE [LARGE SCALE GENOMIC DNA]</scope>
    <source>
        <strain evidence="3 4">Grell-BS-1999</strain>
    </source>
</reference>
<feature type="region of interest" description="Disordered" evidence="1">
    <location>
        <begin position="387"/>
        <end position="426"/>
    </location>
</feature>
<feature type="region of interest" description="Disordered" evidence="1">
    <location>
        <begin position="444"/>
        <end position="502"/>
    </location>
</feature>
<feature type="region of interest" description="Disordered" evidence="1">
    <location>
        <begin position="1173"/>
        <end position="1193"/>
    </location>
</feature>
<dbReference type="GO" id="GO:0035195">
    <property type="term" value="P:miRNA-mediated post-transcriptional gene silencing"/>
    <property type="evidence" value="ECO:0000318"/>
    <property type="project" value="GO_Central"/>
</dbReference>
<proteinExistence type="predicted"/>
<feature type="domain" description="UBA" evidence="2">
    <location>
        <begin position="538"/>
        <end position="578"/>
    </location>
</feature>
<feature type="region of interest" description="Disordered" evidence="1">
    <location>
        <begin position="1224"/>
        <end position="1246"/>
    </location>
</feature>
<dbReference type="KEGG" id="tad:TRIADDRAFT_53746"/>
<feature type="compositionally biased region" description="Polar residues" evidence="1">
    <location>
        <begin position="285"/>
        <end position="295"/>
    </location>
</feature>
<dbReference type="GO" id="GO:0003723">
    <property type="term" value="F:RNA binding"/>
    <property type="evidence" value="ECO:0007669"/>
    <property type="project" value="InterPro"/>
</dbReference>
<dbReference type="SUPFAM" id="SSF46934">
    <property type="entry name" value="UBA-like"/>
    <property type="match status" value="1"/>
</dbReference>
<feature type="region of interest" description="Disordered" evidence="1">
    <location>
        <begin position="789"/>
        <end position="835"/>
    </location>
</feature>
<feature type="compositionally biased region" description="Basic and acidic residues" evidence="1">
    <location>
        <begin position="296"/>
        <end position="306"/>
    </location>
</feature>
<sequence>MPKEGAVGLPHNPTVIKISPNSNDSHAERNIAEIQACLQMIRIERMRKQNCNAANNNTNSENGGTSSTQNLGLPDEYAKFFSRDCDGTGSPICQDPKGILELLGATSSKSFSHYEDIKDIDKIEILKKGHNSTKSLRDREYQRKTTKKERMDAITDAKQQAERQLNIRSDTVKKQVTKKAKPVVPIAKPKPKTKKQLKAEQKRREKEMAEIANKLEEKQKIDEEKAKVKKQREEEKQKLLMEQEKLQKKKSTTAKRSEIEEKSNIENKAAAVLTLEQNSKRNTKSNDYTKPNNESNTDKEPCKEEVDQLLANGNDINEDENKPSTSHLYKDPRNKKIPSQRYQANNSTQTTTTKKKTNYRNNYDNTAYRNNEGRNERYYYNDETANTNWNDERQDKTKNYNTSNLRDKGHNTVMTSKNNNDLRGRRVTQGFNNYCGSEDISVNKVKGDRKSNPQLTHSIRSGDNYPSPTENYNDRVGSSDKNTKTIYSNHPVNPYVKGHPERTTKVECDNNETDVDGWMVASSKKKGYKTSQPSQLANVDSQQLKTLIDMGFKRENANEALKLNHMDVEASVAYLLSRNYKDDKETASSTREDLSSSPTAFATEMQTEVNNKGHEPVNVISTDDESGMITEHQESSDAAENSKYVGVDPLEELSRSSVDSSANDYANISNTSSPQIATIVSKQPLRQVPVQQPQGLVPPEILALSQGVLQLQNMRQIILQQITQQQSGKATLTQQSQLHNLVIEIQRRQYTIMQWQISNQIPSPIIPQENQTGSLLPNTTMDMHLHEPVTRDVSLNNYAPNTNSTTRRDISINSSDNEQSQQFYSNSKTESRNFSHGVDDYQNVQKLKDNTSSTYLSSHDPNSQDTNVFNLPNINNLSGSRPNHSNTMNRREEKNALYSPLNSNANNNSNNNNNNNYNNTIRSPAMETQIGGSSHPEKLPTKSTRTLDVNDIPDNNIMDSSEGWYKDLSNNVNWTQTPPFDDDNTNATTATAQKMASILAKGEIRPFEPGTPWKPINEVTEEYFNADIHTINERTSNNNLEYSLSDQRMPMQGIQNDIKTSTIDNLQPGLHSWIENTRTTDSDNNNNKIASLPPGLSSAANPLSSHMSSNQIAATTNTSVKSKAQEWSSFPAVSNLMFSHNLNNLSSNEKDLENIWSNAEESMFPNDSNVKFGITNNDNKSKTQSGWPSSITQESSFTKESVVNIENNNLSSWPLDASQPSNFSSDLNIKPNKSSSNSIKSQSGWPLENENLSSEFISKPNVMPSLSILIKGFSSQVDENLLQALCLQHGRITEFVFDPRKRAVFVSYSSVDEAVRAQSRLNNCKIMDSTLEASFPLTKIPASNEPITPTESGHSLQWNHSSSANNNPPELSSSTNSTMAINSNYRVLNPNGSSLFPNTRKEAWSHTDSKPVRTVDDTKIFTPSSFLQGSPFYDQQQY</sequence>
<accession>B3RQ20</accession>
<dbReference type="STRING" id="10228.B3RQ20"/>
<dbReference type="GO" id="GO:0000932">
    <property type="term" value="C:P-body"/>
    <property type="evidence" value="ECO:0000318"/>
    <property type="project" value="GO_Central"/>
</dbReference>
<feature type="region of interest" description="Disordered" evidence="1">
    <location>
        <begin position="1342"/>
        <end position="1377"/>
    </location>
</feature>
<feature type="compositionally biased region" description="Low complexity" evidence="1">
    <location>
        <begin position="1228"/>
        <end position="1243"/>
    </location>
</feature>
<dbReference type="InterPro" id="IPR035979">
    <property type="entry name" value="RBD_domain_sf"/>
</dbReference>
<feature type="compositionally biased region" description="Low complexity" evidence="1">
    <location>
        <begin position="359"/>
        <end position="369"/>
    </location>
</feature>
<feature type="compositionally biased region" description="Basic and acidic residues" evidence="1">
    <location>
        <begin position="197"/>
        <end position="246"/>
    </location>
</feature>
<feature type="compositionally biased region" description="Low complexity" evidence="1">
    <location>
        <begin position="896"/>
        <end position="919"/>
    </location>
</feature>
<dbReference type="GeneID" id="6751327"/>
<dbReference type="InterPro" id="IPR009060">
    <property type="entry name" value="UBA-like_sf"/>
</dbReference>
<dbReference type="InterPro" id="IPR041917">
    <property type="entry name" value="TNR6C_UBA"/>
</dbReference>
<dbReference type="InterPro" id="IPR052068">
    <property type="entry name" value="GW182_domain"/>
</dbReference>
<feature type="region of interest" description="Disordered" evidence="1">
    <location>
        <begin position="1077"/>
        <end position="1104"/>
    </location>
</feature>
<dbReference type="HOGENOM" id="CLU_252029_0_0_1"/>
<feature type="compositionally biased region" description="Polar residues" evidence="1">
    <location>
        <begin position="412"/>
        <end position="421"/>
    </location>
</feature>
<organism evidence="3 4">
    <name type="scientific">Trichoplax adhaerens</name>
    <name type="common">Trichoplax reptans</name>
    <dbReference type="NCBI Taxonomy" id="10228"/>
    <lineage>
        <taxon>Eukaryota</taxon>
        <taxon>Metazoa</taxon>
        <taxon>Placozoa</taxon>
        <taxon>Uniplacotomia</taxon>
        <taxon>Trichoplacea</taxon>
        <taxon>Trichoplacidae</taxon>
        <taxon>Trichoplax</taxon>
    </lineage>
</organism>
<dbReference type="Pfam" id="PF00627">
    <property type="entry name" value="UBA"/>
    <property type="match status" value="1"/>
</dbReference>
<feature type="region of interest" description="Disordered" evidence="1">
    <location>
        <begin position="134"/>
        <end position="153"/>
    </location>
</feature>
<feature type="compositionally biased region" description="Basic and acidic residues" evidence="1">
    <location>
        <begin position="135"/>
        <end position="153"/>
    </location>
</feature>
<name>B3RQ20_TRIAD</name>
<dbReference type="Proteomes" id="UP000009022">
    <property type="component" value="Unassembled WGS sequence"/>
</dbReference>
<dbReference type="PANTHER" id="PTHR13020:SF25">
    <property type="entry name" value="PROTEIN GAWKY"/>
    <property type="match status" value="1"/>
</dbReference>
<dbReference type="RefSeq" id="XP_002109578.1">
    <property type="nucleotide sequence ID" value="XM_002109542.1"/>
</dbReference>
<dbReference type="GO" id="GO:0005654">
    <property type="term" value="C:nucleoplasm"/>
    <property type="evidence" value="ECO:0000318"/>
    <property type="project" value="GO_Central"/>
</dbReference>
<feature type="region of interest" description="Disordered" evidence="1">
    <location>
        <begin position="1"/>
        <end position="23"/>
    </location>
</feature>
<dbReference type="InterPro" id="IPR015940">
    <property type="entry name" value="UBA"/>
</dbReference>
<dbReference type="InterPro" id="IPR012677">
    <property type="entry name" value="Nucleotide-bd_a/b_plait_sf"/>
</dbReference>
<feature type="compositionally biased region" description="Polar residues" evidence="1">
    <location>
        <begin position="852"/>
        <end position="888"/>
    </location>
</feature>
<feature type="region of interest" description="Disordered" evidence="1">
    <location>
        <begin position="172"/>
        <end position="262"/>
    </location>
</feature>
<dbReference type="Gene3D" id="3.30.70.330">
    <property type="match status" value="1"/>
</dbReference>
<evidence type="ECO:0000259" key="2">
    <source>
        <dbReference type="PROSITE" id="PS50030"/>
    </source>
</evidence>
<evidence type="ECO:0000313" key="3">
    <source>
        <dbReference type="EMBL" id="EDV27744.1"/>
    </source>
</evidence>
<keyword evidence="4" id="KW-1185">Reference proteome</keyword>
<protein>
    <recommendedName>
        <fullName evidence="2">UBA domain-containing protein</fullName>
    </recommendedName>
</protein>
<dbReference type="CDD" id="cd14283">
    <property type="entry name" value="UBA_TNR6C"/>
    <property type="match status" value="1"/>
</dbReference>
<dbReference type="EMBL" id="DS985242">
    <property type="protein sequence ID" value="EDV27744.1"/>
    <property type="molecule type" value="Genomic_DNA"/>
</dbReference>
<feature type="region of interest" description="Disordered" evidence="1">
    <location>
        <begin position="274"/>
        <end position="369"/>
    </location>
</feature>
<dbReference type="InParanoid" id="B3RQ20"/>
<feature type="compositionally biased region" description="Polar residues" evidence="1">
    <location>
        <begin position="452"/>
        <end position="471"/>
    </location>
</feature>
<dbReference type="PANTHER" id="PTHR13020">
    <property type="entry name" value="TRINUCLEOTIDE REPEAT-CONTAINING GENE 6"/>
    <property type="match status" value="1"/>
</dbReference>
<feature type="compositionally biased region" description="Polar residues" evidence="1">
    <location>
        <begin position="793"/>
        <end position="828"/>
    </location>
</feature>
<feature type="region of interest" description="Disordered" evidence="1">
    <location>
        <begin position="852"/>
        <end position="954"/>
    </location>
</feature>
<gene>
    <name evidence="3" type="ORF">TRIADDRAFT_53746</name>
</gene>
<dbReference type="PROSITE" id="PS50030">
    <property type="entry name" value="UBA"/>
    <property type="match status" value="1"/>
</dbReference>
<dbReference type="GO" id="GO:0060213">
    <property type="term" value="P:positive regulation of nuclear-transcribed mRNA poly(A) tail shortening"/>
    <property type="evidence" value="ECO:0000318"/>
    <property type="project" value="GO_Central"/>
</dbReference>
<dbReference type="InterPro" id="IPR000504">
    <property type="entry name" value="RRM_dom"/>
</dbReference>
<dbReference type="CTD" id="6751327"/>
<feature type="compositionally biased region" description="Low complexity" evidence="1">
    <location>
        <begin position="1077"/>
        <end position="1087"/>
    </location>
</feature>
<feature type="compositionally biased region" description="Polar residues" evidence="1">
    <location>
        <begin position="1345"/>
        <end position="1377"/>
    </location>
</feature>
<evidence type="ECO:0000256" key="1">
    <source>
        <dbReference type="SAM" id="MobiDB-lite"/>
    </source>
</evidence>
<dbReference type="OrthoDB" id="5919166at2759"/>
<dbReference type="Gene3D" id="1.10.8.10">
    <property type="entry name" value="DNA helicase RuvA subunit, C-terminal domain"/>
    <property type="match status" value="1"/>
</dbReference>
<dbReference type="SMART" id="SM00165">
    <property type="entry name" value="UBA"/>
    <property type="match status" value="1"/>
</dbReference>